<gene>
    <name evidence="13" type="primary">klp6</name>
    <name evidence="13" type="ORF">SOMG_00150</name>
</gene>
<evidence type="ECO:0000256" key="8">
    <source>
        <dbReference type="ARBA" id="ARBA00023212"/>
    </source>
</evidence>
<evidence type="ECO:0000313" key="13">
    <source>
        <dbReference type="EMBL" id="WBW72544.1"/>
    </source>
</evidence>
<evidence type="ECO:0000256" key="4">
    <source>
        <dbReference type="ARBA" id="ARBA00022741"/>
    </source>
</evidence>
<evidence type="ECO:0000256" key="11">
    <source>
        <dbReference type="SAM" id="MobiDB-lite"/>
    </source>
</evidence>
<dbReference type="GO" id="GO:0010970">
    <property type="term" value="P:transport along microtubule"/>
    <property type="evidence" value="ECO:0007669"/>
    <property type="project" value="UniProtKB-ARBA"/>
</dbReference>
<evidence type="ECO:0000256" key="7">
    <source>
        <dbReference type="ARBA" id="ARBA00023175"/>
    </source>
</evidence>
<accession>A0AAF0AW33</accession>
<dbReference type="GO" id="GO:0051656">
    <property type="term" value="P:establishment of organelle localization"/>
    <property type="evidence" value="ECO:0007669"/>
    <property type="project" value="UniProtKB-ARBA"/>
</dbReference>
<dbReference type="RefSeq" id="XP_056036787.1">
    <property type="nucleotide sequence ID" value="XM_056178947.1"/>
</dbReference>
<feature type="region of interest" description="Disordered" evidence="11">
    <location>
        <begin position="646"/>
        <end position="665"/>
    </location>
</feature>
<keyword evidence="14" id="KW-1185">Reference proteome</keyword>
<evidence type="ECO:0000256" key="1">
    <source>
        <dbReference type="ARBA" id="ARBA00004245"/>
    </source>
</evidence>
<dbReference type="GO" id="GO:0061673">
    <property type="term" value="C:mitotic spindle astral microtubule"/>
    <property type="evidence" value="ECO:0007669"/>
    <property type="project" value="UniProtKB-ARBA"/>
</dbReference>
<evidence type="ECO:0000256" key="9">
    <source>
        <dbReference type="PROSITE-ProRule" id="PRU00283"/>
    </source>
</evidence>
<dbReference type="PROSITE" id="PS00411">
    <property type="entry name" value="KINESIN_MOTOR_1"/>
    <property type="match status" value="1"/>
</dbReference>
<evidence type="ECO:0000256" key="10">
    <source>
        <dbReference type="RuleBase" id="RU000394"/>
    </source>
</evidence>
<comment type="subcellular location">
    <subcellularLocation>
        <location evidence="1">Cytoplasm</location>
        <location evidence="1">Cytoskeleton</location>
    </subcellularLocation>
</comment>
<dbReference type="PRINTS" id="PR00380">
    <property type="entry name" value="KINESINHEAVY"/>
</dbReference>
<dbReference type="EMBL" id="CP115611">
    <property type="protein sequence ID" value="WBW72544.1"/>
    <property type="molecule type" value="Genomic_DNA"/>
</dbReference>
<keyword evidence="3 10" id="KW-0493">Microtubule</keyword>
<dbReference type="PANTHER" id="PTHR47968">
    <property type="entry name" value="CENTROMERE PROTEIN E"/>
    <property type="match status" value="1"/>
</dbReference>
<sequence>MKNNSSIFVAVRVRPFTEQEQEFLVETPNSAEYLGDGSLAGAKSSSGFSEQSRKRGIRRIVRVLDNNVLVFDPPEENPLAGVQKSILSAGKRFRDLRFAFDRLFHDTATQEEVYQGTTKSLLDSVLDGYNATVFAYGATGCGKTHTISGEPNDPGIIFLTMRELLTRIENVKATMNVELSVSYLEIYNEKIRDLLSQDPTSLVTPKSLTIREDADQNISVPGLTCFSPKDLEEVMDIIVRGNNNRTMSPTEANAVSSRSHAVLQIYVHQTPRSNPDGKKLHSVFSFIDLAGSERASATKNRGDRLVEGANINRSLLALGNCINSLCDQRRRQHIPYRDSKLTRLLKFSLGGNCKTVMIVCVSPSSQHYDETHNTLKYGNRAKNIKTKVSRNTISVDRHVSEYVRVIYELRQRVSFLQKRISEESNQFLSSKEARKISSREVRMLEARNILKASFDGSRDLQKELIHNVRTLRKLEDEILLSQFWIAQAENHEAIPKKELDSMKTRLEQLYSERTVIFSKVNPDEICKTFLNSISHIIASFKAEGDDLYADMLQDEVDLLKSIVENQILDVRSEAESLSIVTKKMMQNMFSLIPLLPEEAVDTNEYLANAFDQLVGISPSTTQFEVTKYLPLSKQVGLTYANDLPQSPSRFKARSPTKAARVLKKPLKKRVRFSEMPLGSPVAASKSKTKPKRWALDPFKNKPSRFRLGSSMRRAGSPSSPTKNASAPQTNSDSNLMPPPSTMHFPRRDSLLKLNPEAIASRRTSLVMQPLLKNPEKKS</sequence>
<dbReference type="GO" id="GO:0090307">
    <property type="term" value="P:mitotic spindle assembly"/>
    <property type="evidence" value="ECO:0007669"/>
    <property type="project" value="UniProtKB-ARBA"/>
</dbReference>
<keyword evidence="5 9" id="KW-0067">ATP-binding</keyword>
<dbReference type="FunFam" id="3.40.850.10:FF:000090">
    <property type="entry name" value="Kinesin-like protein"/>
    <property type="match status" value="1"/>
</dbReference>
<dbReference type="InterPro" id="IPR036961">
    <property type="entry name" value="Kinesin_motor_dom_sf"/>
</dbReference>
<dbReference type="GO" id="GO:0008017">
    <property type="term" value="F:microtubule binding"/>
    <property type="evidence" value="ECO:0007669"/>
    <property type="project" value="InterPro"/>
</dbReference>
<dbReference type="GO" id="GO:0035371">
    <property type="term" value="C:microtubule plus-end"/>
    <property type="evidence" value="ECO:0007669"/>
    <property type="project" value="UniProtKB-ARBA"/>
</dbReference>
<evidence type="ECO:0000256" key="2">
    <source>
        <dbReference type="ARBA" id="ARBA00022490"/>
    </source>
</evidence>
<dbReference type="SUPFAM" id="SSF52540">
    <property type="entry name" value="P-loop containing nucleoside triphosphate hydrolases"/>
    <property type="match status" value="1"/>
</dbReference>
<dbReference type="GO" id="GO:0005524">
    <property type="term" value="F:ATP binding"/>
    <property type="evidence" value="ECO:0007669"/>
    <property type="project" value="UniProtKB-UniRule"/>
</dbReference>
<keyword evidence="2" id="KW-0963">Cytoplasm</keyword>
<feature type="region of interest" description="Disordered" evidence="11">
    <location>
        <begin position="676"/>
        <end position="749"/>
    </location>
</feature>
<dbReference type="KEGG" id="som:SOMG_00150"/>
<dbReference type="InterPro" id="IPR001752">
    <property type="entry name" value="Kinesin_motor_dom"/>
</dbReference>
<keyword evidence="7 9" id="KW-0505">Motor protein</keyword>
<feature type="compositionally biased region" description="Polar residues" evidence="11">
    <location>
        <begin position="716"/>
        <end position="734"/>
    </location>
</feature>
<feature type="domain" description="Kinesin motor" evidence="12">
    <location>
        <begin position="6"/>
        <end position="384"/>
    </location>
</feature>
<feature type="compositionally biased region" description="Basic residues" evidence="11">
    <location>
        <begin position="650"/>
        <end position="665"/>
    </location>
</feature>
<dbReference type="GO" id="GO:0033047">
    <property type="term" value="P:regulation of mitotic sister chromatid segregation"/>
    <property type="evidence" value="ECO:0007669"/>
    <property type="project" value="UniProtKB-ARBA"/>
</dbReference>
<keyword evidence="8" id="KW-0206">Cytoskeleton</keyword>
<dbReference type="InterPro" id="IPR027417">
    <property type="entry name" value="P-loop_NTPase"/>
</dbReference>
<keyword evidence="6" id="KW-0175">Coiled coil</keyword>
<dbReference type="Gene3D" id="3.40.850.10">
    <property type="entry name" value="Kinesin motor domain"/>
    <property type="match status" value="1"/>
</dbReference>
<dbReference type="InterPro" id="IPR019821">
    <property type="entry name" value="Kinesin_motor_CS"/>
</dbReference>
<dbReference type="InterPro" id="IPR027640">
    <property type="entry name" value="Kinesin-like_fam"/>
</dbReference>
<dbReference type="SMART" id="SM00129">
    <property type="entry name" value="KISc"/>
    <property type="match status" value="1"/>
</dbReference>
<dbReference type="PROSITE" id="PS50067">
    <property type="entry name" value="KINESIN_MOTOR_2"/>
    <property type="match status" value="1"/>
</dbReference>
<dbReference type="PANTHER" id="PTHR47968:SF13">
    <property type="entry name" value="KINESIN-LIKE PROTEIN KIF19 ISOFORM X1"/>
    <property type="match status" value="1"/>
</dbReference>
<dbReference type="GO" id="GO:0070462">
    <property type="term" value="P:plus-end specific microtubule depolymerization"/>
    <property type="evidence" value="ECO:0007669"/>
    <property type="project" value="UniProtKB-ARBA"/>
</dbReference>
<dbReference type="AlphaFoldDB" id="A0AAF0AW33"/>
<keyword evidence="4 9" id="KW-0547">Nucleotide-binding</keyword>
<dbReference type="GO" id="GO:0005634">
    <property type="term" value="C:nucleus"/>
    <property type="evidence" value="ECO:0007669"/>
    <property type="project" value="UniProtKB-ARBA"/>
</dbReference>
<evidence type="ECO:0000259" key="12">
    <source>
        <dbReference type="PROSITE" id="PS50067"/>
    </source>
</evidence>
<dbReference type="GO" id="GO:0008574">
    <property type="term" value="F:plus-end-directed microtubule motor activity"/>
    <property type="evidence" value="ECO:0007669"/>
    <property type="project" value="UniProtKB-ARBA"/>
</dbReference>
<reference evidence="13 14" key="1">
    <citation type="journal article" date="2023" name="G3 (Bethesda)">
        <title>A high-quality reference genome for the fission yeast Schizosaccharomyces osmophilus.</title>
        <authorList>
            <person name="Jia G.S."/>
            <person name="Zhang W.C."/>
            <person name="Liang Y."/>
            <person name="Liu X.H."/>
            <person name="Rhind N."/>
            <person name="Pidoux A."/>
            <person name="Brysch-Herzberg M."/>
            <person name="Du L.L."/>
        </authorList>
    </citation>
    <scope>NUCLEOTIDE SEQUENCE [LARGE SCALE GENOMIC DNA]</scope>
    <source>
        <strain evidence="13 14">CBS 15793</strain>
    </source>
</reference>
<dbReference type="Pfam" id="PF00225">
    <property type="entry name" value="Kinesin"/>
    <property type="match status" value="1"/>
</dbReference>
<dbReference type="CDD" id="cd01370">
    <property type="entry name" value="KISc_KIP3_like"/>
    <property type="match status" value="1"/>
</dbReference>
<evidence type="ECO:0000313" key="14">
    <source>
        <dbReference type="Proteomes" id="UP001212411"/>
    </source>
</evidence>
<organism evidence="13 14">
    <name type="scientific">Schizosaccharomyces osmophilus</name>
    <dbReference type="NCBI Taxonomy" id="2545709"/>
    <lineage>
        <taxon>Eukaryota</taxon>
        <taxon>Fungi</taxon>
        <taxon>Dikarya</taxon>
        <taxon>Ascomycota</taxon>
        <taxon>Taphrinomycotina</taxon>
        <taxon>Schizosaccharomycetes</taxon>
        <taxon>Schizosaccharomycetales</taxon>
        <taxon>Schizosaccharomycetaceae</taxon>
        <taxon>Schizosaccharomyces</taxon>
    </lineage>
</organism>
<evidence type="ECO:0000256" key="3">
    <source>
        <dbReference type="ARBA" id="ARBA00022701"/>
    </source>
</evidence>
<proteinExistence type="inferred from homology"/>
<evidence type="ECO:0000256" key="6">
    <source>
        <dbReference type="ARBA" id="ARBA00023054"/>
    </source>
</evidence>
<dbReference type="Proteomes" id="UP001212411">
    <property type="component" value="Chromosome 1"/>
</dbReference>
<evidence type="ECO:0000256" key="5">
    <source>
        <dbReference type="ARBA" id="ARBA00022840"/>
    </source>
</evidence>
<feature type="binding site" evidence="9">
    <location>
        <begin position="137"/>
        <end position="144"/>
    </location>
    <ligand>
        <name>ATP</name>
        <dbReference type="ChEBI" id="CHEBI:30616"/>
    </ligand>
</feature>
<name>A0AAF0AW33_9SCHI</name>
<dbReference type="GeneID" id="80873636"/>
<comment type="similarity">
    <text evidence="9 10">Belongs to the TRAFAC class myosin-kinesin ATPase superfamily. Kinesin family.</text>
</comment>
<protein>
    <recommendedName>
        <fullName evidence="10">Kinesin-like protein</fullName>
    </recommendedName>
</protein>